<dbReference type="EMBL" id="FXTN01000002">
    <property type="protein sequence ID" value="SMO48979.1"/>
    <property type="molecule type" value="Genomic_DNA"/>
</dbReference>
<dbReference type="PRINTS" id="PR00081">
    <property type="entry name" value="GDHRDH"/>
</dbReference>
<dbReference type="PRINTS" id="PR00080">
    <property type="entry name" value="SDRFAMILY"/>
</dbReference>
<proteinExistence type="inferred from homology"/>
<dbReference type="Pfam" id="PF00106">
    <property type="entry name" value="adh_short"/>
    <property type="match status" value="1"/>
</dbReference>
<evidence type="ECO:0000313" key="5">
    <source>
        <dbReference type="Proteomes" id="UP000320300"/>
    </source>
</evidence>
<dbReference type="GO" id="GO:0016020">
    <property type="term" value="C:membrane"/>
    <property type="evidence" value="ECO:0007669"/>
    <property type="project" value="TreeGrafter"/>
</dbReference>
<organism evidence="4 5">
    <name type="scientific">Pedobacter westerhofensis</name>
    <dbReference type="NCBI Taxonomy" id="425512"/>
    <lineage>
        <taxon>Bacteria</taxon>
        <taxon>Pseudomonadati</taxon>
        <taxon>Bacteroidota</taxon>
        <taxon>Sphingobacteriia</taxon>
        <taxon>Sphingobacteriales</taxon>
        <taxon>Sphingobacteriaceae</taxon>
        <taxon>Pedobacter</taxon>
    </lineage>
</organism>
<evidence type="ECO:0000256" key="1">
    <source>
        <dbReference type="ARBA" id="ARBA00006484"/>
    </source>
</evidence>
<dbReference type="GO" id="GO:0016491">
    <property type="term" value="F:oxidoreductase activity"/>
    <property type="evidence" value="ECO:0007669"/>
    <property type="project" value="UniProtKB-KW"/>
</dbReference>
<gene>
    <name evidence="4" type="ORF">SAMN06265348_102493</name>
</gene>
<keyword evidence="2" id="KW-0560">Oxidoreductase</keyword>
<evidence type="ECO:0000313" key="4">
    <source>
        <dbReference type="EMBL" id="SMO48979.1"/>
    </source>
</evidence>
<dbReference type="InterPro" id="IPR002347">
    <property type="entry name" value="SDR_fam"/>
</dbReference>
<evidence type="ECO:0000256" key="3">
    <source>
        <dbReference type="RuleBase" id="RU000363"/>
    </source>
</evidence>
<dbReference type="InterPro" id="IPR020904">
    <property type="entry name" value="Sc_DH/Rdtase_CS"/>
</dbReference>
<dbReference type="InterPro" id="IPR036291">
    <property type="entry name" value="NAD(P)-bd_dom_sf"/>
</dbReference>
<sequence>MDIQNKKTLITGGGSGIGFSIAKAFSEAGAEVILVGRNEERLKISAASLKNATYIAADVGNTDDVQRLVETVTRDGGIDILINNAGVANYLPALLGDDYHEKAKEEMDINFFAVLNLINKFLPVLKQREAAAIINLESILVYAPSINASTYSASKAALRSYSQSLRMQLEKESINIKIFEVFPPLVDTDMTAGLDIVKIAPEVVANDLVAAVLTDEFYIRSGMTENIYQAMLASPENAVLLMNSH</sequence>
<protein>
    <submittedName>
        <fullName evidence="4">Uncharacterized oxidoreductase</fullName>
    </submittedName>
</protein>
<accession>A0A521BPE5</accession>
<evidence type="ECO:0000256" key="2">
    <source>
        <dbReference type="ARBA" id="ARBA00023002"/>
    </source>
</evidence>
<dbReference type="Gene3D" id="3.40.50.720">
    <property type="entry name" value="NAD(P)-binding Rossmann-like Domain"/>
    <property type="match status" value="1"/>
</dbReference>
<dbReference type="RefSeq" id="WP_142527139.1">
    <property type="nucleotide sequence ID" value="NZ_CBCSJO010000003.1"/>
</dbReference>
<dbReference type="PANTHER" id="PTHR44196:SF1">
    <property type="entry name" value="DEHYDROGENASE_REDUCTASE SDR FAMILY MEMBER 7B"/>
    <property type="match status" value="1"/>
</dbReference>
<dbReference type="SUPFAM" id="SSF51735">
    <property type="entry name" value="NAD(P)-binding Rossmann-fold domains"/>
    <property type="match status" value="1"/>
</dbReference>
<reference evidence="4 5" key="1">
    <citation type="submission" date="2017-05" db="EMBL/GenBank/DDBJ databases">
        <authorList>
            <person name="Varghese N."/>
            <person name="Submissions S."/>
        </authorList>
    </citation>
    <scope>NUCLEOTIDE SEQUENCE [LARGE SCALE GENOMIC DNA]</scope>
    <source>
        <strain evidence="4 5">DSM 19036</strain>
    </source>
</reference>
<dbReference type="Proteomes" id="UP000320300">
    <property type="component" value="Unassembled WGS sequence"/>
</dbReference>
<dbReference type="OrthoDB" id="9810734at2"/>
<dbReference type="PROSITE" id="PS00061">
    <property type="entry name" value="ADH_SHORT"/>
    <property type="match status" value="1"/>
</dbReference>
<dbReference type="AlphaFoldDB" id="A0A521BPE5"/>
<name>A0A521BPE5_9SPHI</name>
<comment type="similarity">
    <text evidence="1 3">Belongs to the short-chain dehydrogenases/reductases (SDR) family.</text>
</comment>
<keyword evidence="5" id="KW-1185">Reference proteome</keyword>
<dbReference type="PANTHER" id="PTHR44196">
    <property type="entry name" value="DEHYDROGENASE/REDUCTASE SDR FAMILY MEMBER 7B"/>
    <property type="match status" value="1"/>
</dbReference>